<dbReference type="InterPro" id="IPR002641">
    <property type="entry name" value="PNPLA_dom"/>
</dbReference>
<dbReference type="InterPro" id="IPR037483">
    <property type="entry name" value="YjjU-like"/>
</dbReference>
<accession>A0A9X1XM98</accession>
<dbReference type="GO" id="GO:0016042">
    <property type="term" value="P:lipid catabolic process"/>
    <property type="evidence" value="ECO:0007669"/>
    <property type="project" value="UniProtKB-UniRule"/>
</dbReference>
<dbReference type="AlphaFoldDB" id="A0A9X1XM98"/>
<dbReference type="GO" id="GO:0016787">
    <property type="term" value="F:hydrolase activity"/>
    <property type="evidence" value="ECO:0007669"/>
    <property type="project" value="UniProtKB-UniRule"/>
</dbReference>
<feature type="short sequence motif" description="GXSXG" evidence="4">
    <location>
        <begin position="41"/>
        <end position="45"/>
    </location>
</feature>
<dbReference type="Pfam" id="PF01734">
    <property type="entry name" value="Patatin"/>
    <property type="match status" value="1"/>
</dbReference>
<feature type="short sequence motif" description="GXGXXG" evidence="4">
    <location>
        <begin position="13"/>
        <end position="18"/>
    </location>
</feature>
<dbReference type="Proteomes" id="UP001139559">
    <property type="component" value="Unassembled WGS sequence"/>
</dbReference>
<evidence type="ECO:0000256" key="2">
    <source>
        <dbReference type="ARBA" id="ARBA00022963"/>
    </source>
</evidence>
<organism evidence="6 7">
    <name type="scientific">Vibrio amylolyticus</name>
    <dbReference type="NCBI Taxonomy" id="2847292"/>
    <lineage>
        <taxon>Bacteria</taxon>
        <taxon>Pseudomonadati</taxon>
        <taxon>Pseudomonadota</taxon>
        <taxon>Gammaproteobacteria</taxon>
        <taxon>Vibrionales</taxon>
        <taxon>Vibrionaceae</taxon>
        <taxon>Vibrio</taxon>
    </lineage>
</organism>
<dbReference type="SUPFAM" id="SSF52151">
    <property type="entry name" value="FabD/lysophospholipase-like"/>
    <property type="match status" value="1"/>
</dbReference>
<reference evidence="6" key="1">
    <citation type="submission" date="2021-11" db="EMBL/GenBank/DDBJ databases">
        <title>Vibrio ZSDE26 sp. nov. and Vibrio ZSDZ34 sp. nov., isolated from coastal seawater in Qingdao.</title>
        <authorList>
            <person name="Zhang P."/>
        </authorList>
    </citation>
    <scope>NUCLEOTIDE SEQUENCE</scope>
    <source>
        <strain evidence="6">ZSDE26</strain>
    </source>
</reference>
<sequence>MTNPNISALIVQGGGQKGAFSAGVLDQFKRHQFDPFSLYLGTSAGALNIAAFIAGQTGLALDFIINYTTNQRFFDFNKFVNKQQPMDLDWAFQFVEQGEFPLDIQKGKAQLEKLHLGRKREALACVTHVEELKDYYYPIFEDNWFDILRATSAIPVLYFDDIEFDGATWVDGGVTSTIPVQEAYKRGAKELVVITTDPILTRHEVAPTPMENTFSKLSLEVEIGLDLLIQRYGLVGHVERLNEFEQQFTQAIGKVKQRYPSLVGSNDKSWAQEAEKLANLIKVQSEKRNFSGEHTKKMEMLVSHYLNHESVKEFMREPPVGVTIHEIAPLSPLLSKGLLSGKDEILSDYQQGLLAGKEYLERHHDQSPH</sequence>
<dbReference type="PROSITE" id="PS51635">
    <property type="entry name" value="PNPLA"/>
    <property type="match status" value="1"/>
</dbReference>
<dbReference type="EMBL" id="JAJHVV010000005">
    <property type="protein sequence ID" value="MCK6263515.1"/>
    <property type="molecule type" value="Genomic_DNA"/>
</dbReference>
<keyword evidence="1 4" id="KW-0378">Hydrolase</keyword>
<comment type="caution">
    <text evidence="6">The sequence shown here is derived from an EMBL/GenBank/DDBJ whole genome shotgun (WGS) entry which is preliminary data.</text>
</comment>
<evidence type="ECO:0000313" key="7">
    <source>
        <dbReference type="Proteomes" id="UP001139559"/>
    </source>
</evidence>
<feature type="short sequence motif" description="DGA/G" evidence="4">
    <location>
        <begin position="171"/>
        <end position="173"/>
    </location>
</feature>
<evidence type="ECO:0000313" key="6">
    <source>
        <dbReference type="EMBL" id="MCK6263515.1"/>
    </source>
</evidence>
<dbReference type="PANTHER" id="PTHR14226">
    <property type="entry name" value="NEUROPATHY TARGET ESTERASE/SWISS CHEESE D.MELANOGASTER"/>
    <property type="match status" value="1"/>
</dbReference>
<keyword evidence="2 4" id="KW-0442">Lipid degradation</keyword>
<dbReference type="InterPro" id="IPR016035">
    <property type="entry name" value="Acyl_Trfase/lysoPLipase"/>
</dbReference>
<feature type="domain" description="PNPLA" evidence="5">
    <location>
        <begin position="9"/>
        <end position="184"/>
    </location>
</feature>
<name>A0A9X1XM98_9VIBR</name>
<evidence type="ECO:0000256" key="4">
    <source>
        <dbReference type="PROSITE-ProRule" id="PRU01161"/>
    </source>
</evidence>
<feature type="active site" description="Proton acceptor" evidence="4">
    <location>
        <position position="171"/>
    </location>
</feature>
<dbReference type="PANTHER" id="PTHR14226:SF25">
    <property type="entry name" value="PHOSPHOESTERASE"/>
    <property type="match status" value="1"/>
</dbReference>
<dbReference type="Gene3D" id="3.40.1090.10">
    <property type="entry name" value="Cytosolic phospholipase A2 catalytic domain"/>
    <property type="match status" value="2"/>
</dbReference>
<keyword evidence="7" id="KW-1185">Reference proteome</keyword>
<dbReference type="Pfam" id="PF19890">
    <property type="entry name" value="DUF6363"/>
    <property type="match status" value="1"/>
</dbReference>
<dbReference type="CDD" id="cd07208">
    <property type="entry name" value="Pat_hypo_Ecoli_yjju_like"/>
    <property type="match status" value="1"/>
</dbReference>
<keyword evidence="3 4" id="KW-0443">Lipid metabolism</keyword>
<evidence type="ECO:0000259" key="5">
    <source>
        <dbReference type="PROSITE" id="PS51635"/>
    </source>
</evidence>
<gene>
    <name evidence="6" type="ORF">KP803_09545</name>
</gene>
<feature type="active site" description="Nucleophile" evidence="4">
    <location>
        <position position="43"/>
    </location>
</feature>
<dbReference type="InterPro" id="IPR045943">
    <property type="entry name" value="DUF6363"/>
</dbReference>
<proteinExistence type="predicted"/>
<protein>
    <submittedName>
        <fullName evidence="6">Patatin family protein</fullName>
    </submittedName>
</protein>
<dbReference type="InterPro" id="IPR050301">
    <property type="entry name" value="NTE"/>
</dbReference>
<evidence type="ECO:0000256" key="3">
    <source>
        <dbReference type="ARBA" id="ARBA00023098"/>
    </source>
</evidence>
<dbReference type="RefSeq" id="WP_248008599.1">
    <property type="nucleotide sequence ID" value="NZ_JAJHVV010000005.1"/>
</dbReference>
<evidence type="ECO:0000256" key="1">
    <source>
        <dbReference type="ARBA" id="ARBA00022801"/>
    </source>
</evidence>